<organism evidence="8 9">
    <name type="scientific">Crepidotus variabilis</name>
    <dbReference type="NCBI Taxonomy" id="179855"/>
    <lineage>
        <taxon>Eukaryota</taxon>
        <taxon>Fungi</taxon>
        <taxon>Dikarya</taxon>
        <taxon>Basidiomycota</taxon>
        <taxon>Agaricomycotina</taxon>
        <taxon>Agaricomycetes</taxon>
        <taxon>Agaricomycetidae</taxon>
        <taxon>Agaricales</taxon>
        <taxon>Agaricineae</taxon>
        <taxon>Crepidotaceae</taxon>
        <taxon>Crepidotus</taxon>
    </lineage>
</organism>
<evidence type="ECO:0000256" key="3">
    <source>
        <dbReference type="ARBA" id="ARBA00022512"/>
    </source>
</evidence>
<dbReference type="GO" id="GO:0005199">
    <property type="term" value="F:structural constituent of cell wall"/>
    <property type="evidence" value="ECO:0007669"/>
    <property type="project" value="InterPro"/>
</dbReference>
<dbReference type="GO" id="GO:0009277">
    <property type="term" value="C:fungal-type cell wall"/>
    <property type="evidence" value="ECO:0007669"/>
    <property type="project" value="InterPro"/>
</dbReference>
<keyword evidence="9" id="KW-1185">Reference proteome</keyword>
<keyword evidence="3 7" id="KW-0134">Cell wall</keyword>
<evidence type="ECO:0000256" key="6">
    <source>
        <dbReference type="ARBA" id="ARBA00023157"/>
    </source>
</evidence>
<evidence type="ECO:0000313" key="9">
    <source>
        <dbReference type="Proteomes" id="UP000807306"/>
    </source>
</evidence>
<dbReference type="SMART" id="SM00075">
    <property type="entry name" value="HYDRO"/>
    <property type="match status" value="1"/>
</dbReference>
<evidence type="ECO:0000256" key="2">
    <source>
        <dbReference type="ARBA" id="ARBA00010446"/>
    </source>
</evidence>
<evidence type="ECO:0000256" key="1">
    <source>
        <dbReference type="ARBA" id="ARBA00004191"/>
    </source>
</evidence>
<dbReference type="Proteomes" id="UP000807306">
    <property type="component" value="Unassembled WGS sequence"/>
</dbReference>
<keyword evidence="6 7" id="KW-1015">Disulfide bond</keyword>
<name>A0A9P6EJW3_9AGAR</name>
<gene>
    <name evidence="8" type="ORF">CPB83DRAFT_761920</name>
</gene>
<evidence type="ECO:0000256" key="4">
    <source>
        <dbReference type="ARBA" id="ARBA00022525"/>
    </source>
</evidence>
<feature type="signal peptide" evidence="7">
    <location>
        <begin position="1"/>
        <end position="19"/>
    </location>
</feature>
<feature type="chain" id="PRO_5040528843" description="Hydrophobin" evidence="7">
    <location>
        <begin position="20"/>
        <end position="147"/>
    </location>
</feature>
<keyword evidence="4 7" id="KW-0964">Secreted</keyword>
<proteinExistence type="inferred from homology"/>
<protein>
    <recommendedName>
        <fullName evidence="7">Hydrophobin</fullName>
    </recommendedName>
</protein>
<sequence length="147" mass="15061">MNFLAFWVALSVVVVSVCAQPTETNAQRMARGLPPMSPFRRATGLQAARRSSPSSTPGSCNTGAIQCCNSVQTSTLSQVTDILTHFGLVVPVGVPIGLGCSPLTVIGAGGNSCSSQPVCCDHNDVNSAISIGCSPSESINLGKEDPP</sequence>
<evidence type="ECO:0000256" key="5">
    <source>
        <dbReference type="ARBA" id="ARBA00022729"/>
    </source>
</evidence>
<dbReference type="EMBL" id="MU157836">
    <property type="protein sequence ID" value="KAF9531083.1"/>
    <property type="molecule type" value="Genomic_DNA"/>
</dbReference>
<dbReference type="OrthoDB" id="4225815at2759"/>
<dbReference type="AlphaFoldDB" id="A0A9P6EJW3"/>
<dbReference type="Pfam" id="PF01185">
    <property type="entry name" value="Hydrophobin"/>
    <property type="match status" value="1"/>
</dbReference>
<evidence type="ECO:0000313" key="8">
    <source>
        <dbReference type="EMBL" id="KAF9531083.1"/>
    </source>
</evidence>
<dbReference type="PROSITE" id="PS00956">
    <property type="entry name" value="HYDROPHOBIN"/>
    <property type="match status" value="1"/>
</dbReference>
<evidence type="ECO:0000256" key="7">
    <source>
        <dbReference type="RuleBase" id="RU365009"/>
    </source>
</evidence>
<dbReference type="InterPro" id="IPR019778">
    <property type="entry name" value="Class_I_Hydrophobin_CS"/>
</dbReference>
<keyword evidence="5 7" id="KW-0732">Signal</keyword>
<accession>A0A9P6EJW3</accession>
<dbReference type="CDD" id="cd23507">
    <property type="entry name" value="hydrophobin_I"/>
    <property type="match status" value="1"/>
</dbReference>
<comment type="caution">
    <text evidence="8">The sequence shown here is derived from an EMBL/GenBank/DDBJ whole genome shotgun (WGS) entry which is preliminary data.</text>
</comment>
<comment type="similarity">
    <text evidence="2 7">Belongs to the fungal hydrophobin family.</text>
</comment>
<comment type="subcellular location">
    <subcellularLocation>
        <location evidence="1 7">Secreted</location>
        <location evidence="1 7">Cell wall</location>
    </subcellularLocation>
</comment>
<dbReference type="InterPro" id="IPR001338">
    <property type="entry name" value="Class_I_Hydrophobin"/>
</dbReference>
<reference evidence="8" key="1">
    <citation type="submission" date="2020-11" db="EMBL/GenBank/DDBJ databases">
        <authorList>
            <consortium name="DOE Joint Genome Institute"/>
            <person name="Ahrendt S."/>
            <person name="Riley R."/>
            <person name="Andreopoulos W."/>
            <person name="Labutti K."/>
            <person name="Pangilinan J."/>
            <person name="Ruiz-Duenas F.J."/>
            <person name="Barrasa J.M."/>
            <person name="Sanchez-Garcia M."/>
            <person name="Camarero S."/>
            <person name="Miyauchi S."/>
            <person name="Serrano A."/>
            <person name="Linde D."/>
            <person name="Babiker R."/>
            <person name="Drula E."/>
            <person name="Ayuso-Fernandez I."/>
            <person name="Pacheco R."/>
            <person name="Padilla G."/>
            <person name="Ferreira P."/>
            <person name="Barriuso J."/>
            <person name="Kellner H."/>
            <person name="Castanera R."/>
            <person name="Alfaro M."/>
            <person name="Ramirez L."/>
            <person name="Pisabarro A.G."/>
            <person name="Kuo A."/>
            <person name="Tritt A."/>
            <person name="Lipzen A."/>
            <person name="He G."/>
            <person name="Yan M."/>
            <person name="Ng V."/>
            <person name="Cullen D."/>
            <person name="Martin F."/>
            <person name="Rosso M.-N."/>
            <person name="Henrissat B."/>
            <person name="Hibbett D."/>
            <person name="Martinez A.T."/>
            <person name="Grigoriev I.V."/>
        </authorList>
    </citation>
    <scope>NUCLEOTIDE SEQUENCE</scope>
    <source>
        <strain evidence="8">CBS 506.95</strain>
    </source>
</reference>